<dbReference type="Gene3D" id="3.30.565.10">
    <property type="entry name" value="Histidine kinase-like ATPase, C-terminal domain"/>
    <property type="match status" value="1"/>
</dbReference>
<protein>
    <submittedName>
        <fullName evidence="1">Sensor histidine kinase</fullName>
    </submittedName>
</protein>
<reference evidence="1 2" key="1">
    <citation type="submission" date="2020-08" db="EMBL/GenBank/DDBJ databases">
        <title>Genemic of Streptomyces polyaspartic.</title>
        <authorList>
            <person name="Liu W."/>
        </authorList>
    </citation>
    <scope>NUCLEOTIDE SEQUENCE [LARGE SCALE GENOMIC DNA]</scope>
    <source>
        <strain evidence="1 2">TRM66268-LWL</strain>
    </source>
</reference>
<sequence length="147" mass="16187">MNQTMHDAPLAPNIMWCELSLRADPVAVQAARIEGYTRVTLLGWSGNVRRAVDVLGILVSNALAHGITPGESEQIHVKLTRTEAQHLLLEVTDDNPSFPDFAQAVQGELGRGLWRARQLGAVVTWFLLQDASGKVVRAELRPDRVDL</sequence>
<dbReference type="InterPro" id="IPR036890">
    <property type="entry name" value="HATPase_C_sf"/>
</dbReference>
<accession>A0ABR7SSG7</accession>
<dbReference type="Proteomes" id="UP000642284">
    <property type="component" value="Unassembled WGS sequence"/>
</dbReference>
<proteinExistence type="predicted"/>
<evidence type="ECO:0000313" key="1">
    <source>
        <dbReference type="EMBL" id="MBC9718440.1"/>
    </source>
</evidence>
<keyword evidence="2" id="KW-1185">Reference proteome</keyword>
<organism evidence="1 2">
    <name type="scientific">Streptomyces polyasparticus</name>
    <dbReference type="NCBI Taxonomy" id="2767826"/>
    <lineage>
        <taxon>Bacteria</taxon>
        <taxon>Bacillati</taxon>
        <taxon>Actinomycetota</taxon>
        <taxon>Actinomycetes</taxon>
        <taxon>Kitasatosporales</taxon>
        <taxon>Streptomycetaceae</taxon>
        <taxon>Streptomyces</taxon>
    </lineage>
</organism>
<name>A0ABR7SSG7_9ACTN</name>
<dbReference type="SUPFAM" id="SSF55874">
    <property type="entry name" value="ATPase domain of HSP90 chaperone/DNA topoisomerase II/histidine kinase"/>
    <property type="match status" value="1"/>
</dbReference>
<gene>
    <name evidence="1" type="ORF">H9Y04_38545</name>
</gene>
<keyword evidence="1" id="KW-0418">Kinase</keyword>
<comment type="caution">
    <text evidence="1">The sequence shown here is derived from an EMBL/GenBank/DDBJ whole genome shotgun (WGS) entry which is preliminary data.</text>
</comment>
<dbReference type="EMBL" id="JACTVJ010000026">
    <property type="protein sequence ID" value="MBC9718440.1"/>
    <property type="molecule type" value="Genomic_DNA"/>
</dbReference>
<dbReference type="GO" id="GO:0016301">
    <property type="term" value="F:kinase activity"/>
    <property type="evidence" value="ECO:0007669"/>
    <property type="project" value="UniProtKB-KW"/>
</dbReference>
<keyword evidence="1" id="KW-0808">Transferase</keyword>
<evidence type="ECO:0000313" key="2">
    <source>
        <dbReference type="Proteomes" id="UP000642284"/>
    </source>
</evidence>
<dbReference type="RefSeq" id="WP_187818872.1">
    <property type="nucleotide sequence ID" value="NZ_JACTVJ010000026.1"/>
</dbReference>